<protein>
    <submittedName>
        <fullName evidence="3">Fasciclin</fullName>
    </submittedName>
</protein>
<keyword evidence="1" id="KW-0732">Signal</keyword>
<dbReference type="SMART" id="SM00554">
    <property type="entry name" value="FAS1"/>
    <property type="match status" value="1"/>
</dbReference>
<dbReference type="PANTHER" id="PTHR10900">
    <property type="entry name" value="PERIOSTIN-RELATED"/>
    <property type="match status" value="1"/>
</dbReference>
<feature type="signal peptide" evidence="1">
    <location>
        <begin position="1"/>
        <end position="26"/>
    </location>
</feature>
<proteinExistence type="predicted"/>
<evidence type="ECO:0000313" key="4">
    <source>
        <dbReference type="Proteomes" id="UP000028542"/>
    </source>
</evidence>
<dbReference type="PANTHER" id="PTHR10900:SF77">
    <property type="entry name" value="FI19380P1"/>
    <property type="match status" value="1"/>
</dbReference>
<accession>A0A084JEG8</accession>
<organism evidence="3 4">
    <name type="scientific">Clostridium sulfidigenes</name>
    <dbReference type="NCBI Taxonomy" id="318464"/>
    <lineage>
        <taxon>Bacteria</taxon>
        <taxon>Bacillati</taxon>
        <taxon>Bacillota</taxon>
        <taxon>Clostridia</taxon>
        <taxon>Eubacteriales</taxon>
        <taxon>Clostridiaceae</taxon>
        <taxon>Clostridium</taxon>
    </lineage>
</organism>
<evidence type="ECO:0000313" key="3">
    <source>
        <dbReference type="EMBL" id="KEZ87352.1"/>
    </source>
</evidence>
<feature type="domain" description="FAS1" evidence="2">
    <location>
        <begin position="43"/>
        <end position="177"/>
    </location>
</feature>
<evidence type="ECO:0000256" key="1">
    <source>
        <dbReference type="SAM" id="SignalP"/>
    </source>
</evidence>
<dbReference type="GO" id="GO:0005615">
    <property type="term" value="C:extracellular space"/>
    <property type="evidence" value="ECO:0007669"/>
    <property type="project" value="TreeGrafter"/>
</dbReference>
<dbReference type="Pfam" id="PF02469">
    <property type="entry name" value="Fasciclin"/>
    <property type="match status" value="1"/>
</dbReference>
<reference evidence="3 4" key="1">
    <citation type="submission" date="2014-07" db="EMBL/GenBank/DDBJ databases">
        <title>Draft genome of Clostridium sulfidigenes 113A isolated from sediments associated with methane hydrate from Krishna Godavari basin.</title>
        <authorList>
            <person name="Honkalas V.S."/>
            <person name="Dabir A.P."/>
            <person name="Arora P."/>
            <person name="Dhakephalkar P.K."/>
        </authorList>
    </citation>
    <scope>NUCLEOTIDE SEQUENCE [LARGE SCALE GENOMIC DNA]</scope>
    <source>
        <strain evidence="3 4">113A</strain>
    </source>
</reference>
<dbReference type="PROSITE" id="PS50213">
    <property type="entry name" value="FAS1"/>
    <property type="match status" value="1"/>
</dbReference>
<feature type="chain" id="PRO_5001777124" evidence="1">
    <location>
        <begin position="27"/>
        <end position="179"/>
    </location>
</feature>
<evidence type="ECO:0000259" key="2">
    <source>
        <dbReference type="PROSITE" id="PS50213"/>
    </source>
</evidence>
<comment type="caution">
    <text evidence="3">The sequence shown here is derived from an EMBL/GenBank/DDBJ whole genome shotgun (WGS) entry which is preliminary data.</text>
</comment>
<keyword evidence="4" id="KW-1185">Reference proteome</keyword>
<dbReference type="RefSeq" id="WP_035131261.1">
    <property type="nucleotide sequence ID" value="NZ_JBQHQR010000002.1"/>
</dbReference>
<dbReference type="STRING" id="318464.IO99_05915"/>
<dbReference type="AlphaFoldDB" id="A0A084JEG8"/>
<dbReference type="InterPro" id="IPR036378">
    <property type="entry name" value="FAS1_dom_sf"/>
</dbReference>
<dbReference type="eggNOG" id="COG2335">
    <property type="taxonomic scope" value="Bacteria"/>
</dbReference>
<dbReference type="SUPFAM" id="SSF82153">
    <property type="entry name" value="FAS1 domain"/>
    <property type="match status" value="1"/>
</dbReference>
<dbReference type="Gene3D" id="2.30.180.10">
    <property type="entry name" value="FAS1 domain"/>
    <property type="match status" value="1"/>
</dbReference>
<dbReference type="InterPro" id="IPR050904">
    <property type="entry name" value="Adhesion/Biosynth-related"/>
</dbReference>
<dbReference type="InterPro" id="IPR000782">
    <property type="entry name" value="FAS1_domain"/>
</dbReference>
<name>A0A084JEG8_9CLOT</name>
<dbReference type="FunFam" id="2.30.180.10:FF:000019">
    <property type="entry name" value="Cell surface lipoprotein"/>
    <property type="match status" value="1"/>
</dbReference>
<gene>
    <name evidence="3" type="ORF">IO99_05915</name>
</gene>
<sequence length="179" mass="19369">MKRKIKIIVALAMMVFIIQMPLVASAQSILHIQIDTMKEMSEPKDIVDIATSDGRFKTLTAALEAAGLVDTLKSEGPFTVFAPTDDAFSKLPAGKIDELLRPENKNVLTDILTYHVFKGKATAADVAKLNGKEITMANGKNAKIEVKGDSVFIDGAKVIITDIMAKNGVIHVIDTVMMP</sequence>
<dbReference type="EMBL" id="JPMD01000013">
    <property type="protein sequence ID" value="KEZ87352.1"/>
    <property type="molecule type" value="Genomic_DNA"/>
</dbReference>
<dbReference type="Proteomes" id="UP000028542">
    <property type="component" value="Unassembled WGS sequence"/>
</dbReference>